<dbReference type="Gene3D" id="3.30.200.20">
    <property type="entry name" value="Phosphorylase Kinase, domain 1"/>
    <property type="match status" value="1"/>
</dbReference>
<dbReference type="Gene3D" id="1.10.510.10">
    <property type="entry name" value="Transferase(Phosphotransferase) domain 1"/>
    <property type="match status" value="1"/>
</dbReference>
<keyword evidence="1" id="KW-0472">Membrane</keyword>
<protein>
    <recommendedName>
        <fullName evidence="4">Slowpoke-binding protein</fullName>
    </recommendedName>
</protein>
<reference evidence="2 3" key="1">
    <citation type="submission" date="2023-11" db="EMBL/GenBank/DDBJ databases">
        <title>Halocaridina rubra genome assembly.</title>
        <authorList>
            <person name="Smith C."/>
        </authorList>
    </citation>
    <scope>NUCLEOTIDE SEQUENCE [LARGE SCALE GENOMIC DNA]</scope>
    <source>
        <strain evidence="2">EP-1</strain>
        <tissue evidence="2">Whole</tissue>
    </source>
</reference>
<dbReference type="EMBL" id="JAXCGZ010003915">
    <property type="protein sequence ID" value="KAK7082698.1"/>
    <property type="molecule type" value="Genomic_DNA"/>
</dbReference>
<gene>
    <name evidence="2" type="ORF">SK128_009798</name>
</gene>
<keyword evidence="1" id="KW-0812">Transmembrane</keyword>
<evidence type="ECO:0000313" key="2">
    <source>
        <dbReference type="EMBL" id="KAK7082698.1"/>
    </source>
</evidence>
<proteinExistence type="predicted"/>
<dbReference type="AlphaFoldDB" id="A0AAN8XJA7"/>
<feature type="transmembrane region" description="Helical" evidence="1">
    <location>
        <begin position="336"/>
        <end position="361"/>
    </location>
</feature>
<evidence type="ECO:0000313" key="3">
    <source>
        <dbReference type="Proteomes" id="UP001381693"/>
    </source>
</evidence>
<evidence type="ECO:0000256" key="1">
    <source>
        <dbReference type="SAM" id="Phobius"/>
    </source>
</evidence>
<dbReference type="SUPFAM" id="SSF56112">
    <property type="entry name" value="Protein kinase-like (PK-like)"/>
    <property type="match status" value="1"/>
</dbReference>
<accession>A0AAN8XJA7</accession>
<name>A0AAN8XJA7_HALRR</name>
<dbReference type="Proteomes" id="UP001381693">
    <property type="component" value="Unassembled WGS sequence"/>
</dbReference>
<dbReference type="InterPro" id="IPR011009">
    <property type="entry name" value="Kinase-like_dom_sf"/>
</dbReference>
<evidence type="ECO:0008006" key="4">
    <source>
        <dbReference type="Google" id="ProtNLM"/>
    </source>
</evidence>
<sequence>MAVGILTQPLKTREQARDSRWREKFLGAPAGTQRPWLLDPTSEGISDTLSSNIYTILVDELPVITHLILTGSRIDKNWFMIRDSSVKTERLMTLQPYDEQCPIPVNSATREALVELFQALHHPYIYPVLDVDFANISSHTYVITVIPHNNKGSLKDLIYRQSHWQDDWGEKYQQRSTGLPVSQVQRLGRQVLEALLFLQDRGFPPYGHLHSGNVVLQNGVARLSGVENTLLGLTSRIYPIIKRRLRDNRDAIDSVCFGHVLFEMCAGYELSAAHPTAKHLEDIAAYPQVVQVLEYIFGNGDQYPSIEEILCIDFFRNLDLREMRAAPLPVRENLDLGIMLCLLFLMCNFFEGLNLAVLVFATKISTL</sequence>
<comment type="caution">
    <text evidence="2">The sequence shown here is derived from an EMBL/GenBank/DDBJ whole genome shotgun (WGS) entry which is preliminary data.</text>
</comment>
<organism evidence="2 3">
    <name type="scientific">Halocaridina rubra</name>
    <name type="common">Hawaiian red shrimp</name>
    <dbReference type="NCBI Taxonomy" id="373956"/>
    <lineage>
        <taxon>Eukaryota</taxon>
        <taxon>Metazoa</taxon>
        <taxon>Ecdysozoa</taxon>
        <taxon>Arthropoda</taxon>
        <taxon>Crustacea</taxon>
        <taxon>Multicrustacea</taxon>
        <taxon>Malacostraca</taxon>
        <taxon>Eumalacostraca</taxon>
        <taxon>Eucarida</taxon>
        <taxon>Decapoda</taxon>
        <taxon>Pleocyemata</taxon>
        <taxon>Caridea</taxon>
        <taxon>Atyoidea</taxon>
        <taxon>Atyidae</taxon>
        <taxon>Halocaridina</taxon>
    </lineage>
</organism>
<keyword evidence="3" id="KW-1185">Reference proteome</keyword>
<keyword evidence="1" id="KW-1133">Transmembrane helix</keyword>